<dbReference type="PANTHER" id="PTHR38442">
    <property type="entry name" value="INNER MEMBRANE PROTEIN-RELATED"/>
    <property type="match status" value="1"/>
</dbReference>
<accession>A0A248LML9</accession>
<proteinExistence type="predicted"/>
<organism evidence="1 2">
    <name type="scientific">Laribacter hongkongensis</name>
    <dbReference type="NCBI Taxonomy" id="168471"/>
    <lineage>
        <taxon>Bacteria</taxon>
        <taxon>Pseudomonadati</taxon>
        <taxon>Pseudomonadota</taxon>
        <taxon>Betaproteobacteria</taxon>
        <taxon>Neisseriales</taxon>
        <taxon>Aquaspirillaceae</taxon>
        <taxon>Laribacter</taxon>
    </lineage>
</organism>
<sequence length="443" mass="47430">MTDSAPAGGYLSRHRGPVSLALAGGGLLACEAAIWAGWLPGAEGRVLATAFEGATVGGLADWFAVSALFHRIPLPGLSRHTDLLARKRERLAEGIVEMTETRWLAPDVLRERLAGVSFAGLIADYLRDPARRDAVRRALRGFVLPMTAALEQPALQEALAAGLRQGLTAERLAGVAGRGMAQALAEPSVQSRLADVLALSLRRALAEPALRDWLTAALLSALADYAGEGWWESTKLKLARLFVDGDDDRERVSHLVGMLVVHADGVLREVENDPAHPLRQELAATLAGWGSRLAGGQPATVMLGELLRRVLEEQWRPEGPLAHWLAGARAGLDRALADPVSPVSLRLDALIGGGIAHFLTHAETRDSFDASARRLLVEVIESRPGLIGDTVRLSLSEERLPTRELVRQIEDKVGDELQWIRVNGAVIGGLAAGAIALVRYALG</sequence>
<dbReference type="AlphaFoldDB" id="A0A248LML9"/>
<dbReference type="EMBL" id="CP022115">
    <property type="protein sequence ID" value="ASJ26030.1"/>
    <property type="molecule type" value="Genomic_DNA"/>
</dbReference>
<dbReference type="Pfam" id="PF04286">
    <property type="entry name" value="DUF445"/>
    <property type="match status" value="1"/>
</dbReference>
<protein>
    <submittedName>
        <fullName evidence="1">DUF445 domain containing protein</fullName>
    </submittedName>
</protein>
<dbReference type="GO" id="GO:0005886">
    <property type="term" value="C:plasma membrane"/>
    <property type="evidence" value="ECO:0007669"/>
    <property type="project" value="TreeGrafter"/>
</dbReference>
<reference evidence="2" key="1">
    <citation type="submission" date="2017-06" db="EMBL/GenBank/DDBJ databases">
        <title>Whole genome sequence of Laribacter hongkongensis LHGZ1.</title>
        <authorList>
            <person name="Chen D."/>
            <person name="Wu H."/>
            <person name="Chen J."/>
        </authorList>
    </citation>
    <scope>NUCLEOTIDE SEQUENCE [LARGE SCALE GENOMIC DNA]</scope>
    <source>
        <strain evidence="2">LHGZ1</strain>
    </source>
</reference>
<name>A0A248LML9_9NEIS</name>
<dbReference type="RefSeq" id="WP_088861665.1">
    <property type="nucleotide sequence ID" value="NZ_CP022115.1"/>
</dbReference>
<dbReference type="InterPro" id="IPR007383">
    <property type="entry name" value="DUF445"/>
</dbReference>
<dbReference type="Proteomes" id="UP000197424">
    <property type="component" value="Chromosome"/>
</dbReference>
<dbReference type="OrthoDB" id="9769590at2"/>
<evidence type="ECO:0000313" key="2">
    <source>
        <dbReference type="Proteomes" id="UP000197424"/>
    </source>
</evidence>
<dbReference type="PANTHER" id="PTHR38442:SF1">
    <property type="entry name" value="INNER MEMBRANE PROTEIN"/>
    <property type="match status" value="1"/>
</dbReference>
<gene>
    <name evidence="1" type="ORF">LHGZ1_3199</name>
</gene>
<evidence type="ECO:0000313" key="1">
    <source>
        <dbReference type="EMBL" id="ASJ26030.1"/>
    </source>
</evidence>